<dbReference type="PROSITE" id="PS51084">
    <property type="entry name" value="HIT_2"/>
    <property type="match status" value="1"/>
</dbReference>
<dbReference type="STRING" id="1798525.A3G90_01050"/>
<dbReference type="SUPFAM" id="SSF54197">
    <property type="entry name" value="HIT-like"/>
    <property type="match status" value="1"/>
</dbReference>
<dbReference type="GO" id="GO:0003824">
    <property type="term" value="F:catalytic activity"/>
    <property type="evidence" value="ECO:0007669"/>
    <property type="project" value="InterPro"/>
</dbReference>
<name>A0A1F6FFL9_9BACT</name>
<dbReference type="AlphaFoldDB" id="A0A1F6FFL9"/>
<proteinExistence type="predicted"/>
<dbReference type="PANTHER" id="PTHR46648:SF1">
    <property type="entry name" value="ADENOSINE 5'-MONOPHOSPHORAMIDASE HNT1"/>
    <property type="match status" value="1"/>
</dbReference>
<dbReference type="PRINTS" id="PR00332">
    <property type="entry name" value="HISTRIAD"/>
</dbReference>
<dbReference type="InterPro" id="IPR011146">
    <property type="entry name" value="HIT-like"/>
</dbReference>
<dbReference type="GO" id="GO:0009117">
    <property type="term" value="P:nucleotide metabolic process"/>
    <property type="evidence" value="ECO:0007669"/>
    <property type="project" value="TreeGrafter"/>
</dbReference>
<dbReference type="EMBL" id="MFMM01000001">
    <property type="protein sequence ID" value="OGG84658.1"/>
    <property type="molecule type" value="Genomic_DNA"/>
</dbReference>
<evidence type="ECO:0000256" key="2">
    <source>
        <dbReference type="PIRSR" id="PIRSR601310-3"/>
    </source>
</evidence>
<sequence>MMETIFSKIIAREIPADIVYEDELVLAFLDITPVNYGHTLVVPKEHYINAIDAAPETLAHMMKVAQKIAQALKKSGLADGINLVMNNETAAGQEVFHAHLHVIPRLVDDNTYQKPRYVTLKEDAYQETKERLKAALAE</sequence>
<dbReference type="InterPro" id="IPR036265">
    <property type="entry name" value="HIT-like_sf"/>
</dbReference>
<evidence type="ECO:0000259" key="4">
    <source>
        <dbReference type="PROSITE" id="PS51084"/>
    </source>
</evidence>
<dbReference type="Pfam" id="PF01230">
    <property type="entry name" value="HIT"/>
    <property type="match status" value="1"/>
</dbReference>
<dbReference type="InterPro" id="IPR001310">
    <property type="entry name" value="Histidine_triad_HIT"/>
</dbReference>
<feature type="active site" description="Tele-AMP-histidine intermediate" evidence="1">
    <location>
        <position position="99"/>
    </location>
</feature>
<evidence type="ECO:0000256" key="1">
    <source>
        <dbReference type="PIRSR" id="PIRSR601310-1"/>
    </source>
</evidence>
<accession>A0A1F6FFL9</accession>
<feature type="short sequence motif" description="Histidine triad motif" evidence="2 3">
    <location>
        <begin position="97"/>
        <end position="101"/>
    </location>
</feature>
<evidence type="ECO:0000256" key="3">
    <source>
        <dbReference type="PROSITE-ProRule" id="PRU00464"/>
    </source>
</evidence>
<comment type="caution">
    <text evidence="5">The sequence shown here is derived from an EMBL/GenBank/DDBJ whole genome shotgun (WGS) entry which is preliminary data.</text>
</comment>
<dbReference type="PANTHER" id="PTHR46648">
    <property type="entry name" value="HIT FAMILY PROTEIN 1"/>
    <property type="match status" value="1"/>
</dbReference>
<organism evidence="5 6">
    <name type="scientific">Candidatus Kaiserbacteria bacterium RIFCSPLOWO2_12_FULL_45_26</name>
    <dbReference type="NCBI Taxonomy" id="1798525"/>
    <lineage>
        <taxon>Bacteria</taxon>
        <taxon>Candidatus Kaiseribacteriota</taxon>
    </lineage>
</organism>
<protein>
    <recommendedName>
        <fullName evidence="4">HIT domain-containing protein</fullName>
    </recommendedName>
</protein>
<dbReference type="Proteomes" id="UP000177325">
    <property type="component" value="Unassembled WGS sequence"/>
</dbReference>
<dbReference type="CDD" id="cd01277">
    <property type="entry name" value="HINT_subgroup"/>
    <property type="match status" value="1"/>
</dbReference>
<dbReference type="InterPro" id="IPR039384">
    <property type="entry name" value="HINT"/>
</dbReference>
<dbReference type="Gene3D" id="3.30.428.10">
    <property type="entry name" value="HIT-like"/>
    <property type="match status" value="1"/>
</dbReference>
<gene>
    <name evidence="5" type="ORF">A3G90_01050</name>
</gene>
<evidence type="ECO:0000313" key="5">
    <source>
        <dbReference type="EMBL" id="OGG84658.1"/>
    </source>
</evidence>
<evidence type="ECO:0000313" key="6">
    <source>
        <dbReference type="Proteomes" id="UP000177325"/>
    </source>
</evidence>
<feature type="domain" description="HIT" evidence="4">
    <location>
        <begin position="5"/>
        <end position="112"/>
    </location>
</feature>
<reference evidence="5 6" key="1">
    <citation type="journal article" date="2016" name="Nat. Commun.">
        <title>Thousands of microbial genomes shed light on interconnected biogeochemical processes in an aquifer system.</title>
        <authorList>
            <person name="Anantharaman K."/>
            <person name="Brown C.T."/>
            <person name="Hug L.A."/>
            <person name="Sharon I."/>
            <person name="Castelle C.J."/>
            <person name="Probst A.J."/>
            <person name="Thomas B.C."/>
            <person name="Singh A."/>
            <person name="Wilkins M.J."/>
            <person name="Karaoz U."/>
            <person name="Brodie E.L."/>
            <person name="Williams K.H."/>
            <person name="Hubbard S.S."/>
            <person name="Banfield J.F."/>
        </authorList>
    </citation>
    <scope>NUCLEOTIDE SEQUENCE [LARGE SCALE GENOMIC DNA]</scope>
</reference>